<keyword evidence="1" id="KW-0175">Coiled coil</keyword>
<name>A0A1Y1Z928_9PLEO</name>
<comment type="caution">
    <text evidence="3">The sequence shown here is derived from an EMBL/GenBank/DDBJ whole genome shotgun (WGS) entry which is preliminary data.</text>
</comment>
<feature type="region of interest" description="Disordered" evidence="2">
    <location>
        <begin position="165"/>
        <end position="194"/>
    </location>
</feature>
<reference evidence="3 4" key="1">
    <citation type="submission" date="2016-07" db="EMBL/GenBank/DDBJ databases">
        <title>Pervasive Adenine N6-methylation of Active Genes in Fungi.</title>
        <authorList>
            <consortium name="DOE Joint Genome Institute"/>
            <person name="Mondo S.J."/>
            <person name="Dannebaum R.O."/>
            <person name="Kuo R.C."/>
            <person name="Labutti K."/>
            <person name="Haridas S."/>
            <person name="Kuo A."/>
            <person name="Salamov A."/>
            <person name="Ahrendt S.R."/>
            <person name="Lipzen A."/>
            <person name="Sullivan W."/>
            <person name="Andreopoulos W.B."/>
            <person name="Clum A."/>
            <person name="Lindquist E."/>
            <person name="Daum C."/>
            <person name="Ramamoorthy G.K."/>
            <person name="Gryganskyi A."/>
            <person name="Culley D."/>
            <person name="Magnuson J.K."/>
            <person name="James T.Y."/>
            <person name="O'Malley M.A."/>
            <person name="Stajich J.E."/>
            <person name="Spatafora J.W."/>
            <person name="Visel A."/>
            <person name="Grigoriev I.V."/>
        </authorList>
    </citation>
    <scope>NUCLEOTIDE SEQUENCE [LARGE SCALE GENOMIC DNA]</scope>
    <source>
        <strain evidence="3 4">CBS 115471</strain>
    </source>
</reference>
<evidence type="ECO:0000256" key="2">
    <source>
        <dbReference type="SAM" id="MobiDB-lite"/>
    </source>
</evidence>
<evidence type="ECO:0000313" key="3">
    <source>
        <dbReference type="EMBL" id="ORY06768.1"/>
    </source>
</evidence>
<evidence type="ECO:0000313" key="4">
    <source>
        <dbReference type="Proteomes" id="UP000193144"/>
    </source>
</evidence>
<gene>
    <name evidence="3" type="ORF">BCR34DRAFT_571111</name>
</gene>
<protein>
    <submittedName>
        <fullName evidence="3">Uncharacterized protein</fullName>
    </submittedName>
</protein>
<dbReference type="AlphaFoldDB" id="A0A1Y1Z928"/>
<accession>A0A1Y1Z928</accession>
<organism evidence="3 4">
    <name type="scientific">Clohesyomyces aquaticus</name>
    <dbReference type="NCBI Taxonomy" id="1231657"/>
    <lineage>
        <taxon>Eukaryota</taxon>
        <taxon>Fungi</taxon>
        <taxon>Dikarya</taxon>
        <taxon>Ascomycota</taxon>
        <taxon>Pezizomycotina</taxon>
        <taxon>Dothideomycetes</taxon>
        <taxon>Pleosporomycetidae</taxon>
        <taxon>Pleosporales</taxon>
        <taxon>Lindgomycetaceae</taxon>
        <taxon>Clohesyomyces</taxon>
    </lineage>
</organism>
<evidence type="ECO:0000256" key="1">
    <source>
        <dbReference type="SAM" id="Coils"/>
    </source>
</evidence>
<proteinExistence type="predicted"/>
<feature type="coiled-coil region" evidence="1">
    <location>
        <begin position="54"/>
        <end position="123"/>
    </location>
</feature>
<dbReference type="EMBL" id="MCFA01000114">
    <property type="protein sequence ID" value="ORY06768.1"/>
    <property type="molecule type" value="Genomic_DNA"/>
</dbReference>
<dbReference type="Proteomes" id="UP000193144">
    <property type="component" value="Unassembled WGS sequence"/>
</dbReference>
<keyword evidence="4" id="KW-1185">Reference proteome</keyword>
<sequence length="234" mass="26674">MEAMLAVRDRQIQIFKDKEAEMENRPGGILNKLAEQSQPIYALQDKEAERKAMIAVRDREIKILQNKADEVEKTLAVQDLQIQGLRDEENKVQSALTEQVQQIKTLEDKLANEETTNYRLRRNIENQRAIARYNFERRGQDCANCEGDESSVQGCKRPRIEGAVAHEDRGLPSPSERCDTPTVGQGDADLPPVSEHNMFAPGRDVNMEGVGDQEDSELMRKILRENWKSLLGRE</sequence>